<proteinExistence type="predicted"/>
<evidence type="ECO:0000313" key="1">
    <source>
        <dbReference type="EMBL" id="GMN64344.1"/>
    </source>
</evidence>
<name>A0AA88DYT0_FICCA</name>
<dbReference type="Proteomes" id="UP001187192">
    <property type="component" value="Unassembled WGS sequence"/>
</dbReference>
<evidence type="ECO:0000313" key="2">
    <source>
        <dbReference type="Proteomes" id="UP001187192"/>
    </source>
</evidence>
<sequence>MIQPFILTPPSWFGYFTQLQLWSVFLVGTWLYGSGTTRVELSAEADVGSWSGSLFGLCPVMGPDPVIRGPQELVYLQRTTRVGLSAEADVGSWSGSPFGLCPVMEPDPVIRGPQELVYL</sequence>
<reference evidence="1" key="1">
    <citation type="submission" date="2023-07" db="EMBL/GenBank/DDBJ databases">
        <title>draft genome sequence of fig (Ficus carica).</title>
        <authorList>
            <person name="Takahashi T."/>
            <person name="Nishimura K."/>
        </authorList>
    </citation>
    <scope>NUCLEOTIDE SEQUENCE</scope>
</reference>
<accession>A0AA88DYT0</accession>
<comment type="caution">
    <text evidence="1">The sequence shown here is derived from an EMBL/GenBank/DDBJ whole genome shotgun (WGS) entry which is preliminary data.</text>
</comment>
<protein>
    <submittedName>
        <fullName evidence="1">Uncharacterized protein</fullName>
    </submittedName>
</protein>
<dbReference type="AlphaFoldDB" id="A0AA88DYT0"/>
<keyword evidence="2" id="KW-1185">Reference proteome</keyword>
<dbReference type="EMBL" id="BTGU01000176">
    <property type="protein sequence ID" value="GMN64344.1"/>
    <property type="molecule type" value="Genomic_DNA"/>
</dbReference>
<organism evidence="1 2">
    <name type="scientific">Ficus carica</name>
    <name type="common">Common fig</name>
    <dbReference type="NCBI Taxonomy" id="3494"/>
    <lineage>
        <taxon>Eukaryota</taxon>
        <taxon>Viridiplantae</taxon>
        <taxon>Streptophyta</taxon>
        <taxon>Embryophyta</taxon>
        <taxon>Tracheophyta</taxon>
        <taxon>Spermatophyta</taxon>
        <taxon>Magnoliopsida</taxon>
        <taxon>eudicotyledons</taxon>
        <taxon>Gunneridae</taxon>
        <taxon>Pentapetalae</taxon>
        <taxon>rosids</taxon>
        <taxon>fabids</taxon>
        <taxon>Rosales</taxon>
        <taxon>Moraceae</taxon>
        <taxon>Ficeae</taxon>
        <taxon>Ficus</taxon>
    </lineage>
</organism>
<gene>
    <name evidence="1" type="ORF">TIFTF001_033426</name>
</gene>